<evidence type="ECO:0000313" key="3">
    <source>
        <dbReference type="Proteomes" id="UP000499080"/>
    </source>
</evidence>
<reference evidence="2 3" key="1">
    <citation type="journal article" date="2019" name="Sci. Rep.">
        <title>Orb-weaving spider Araneus ventricosus genome elucidates the spidroin gene catalogue.</title>
        <authorList>
            <person name="Kono N."/>
            <person name="Nakamura H."/>
            <person name="Ohtoshi R."/>
            <person name="Moran D.A.P."/>
            <person name="Shinohara A."/>
            <person name="Yoshida Y."/>
            <person name="Fujiwara M."/>
            <person name="Mori M."/>
            <person name="Tomita M."/>
            <person name="Arakawa K."/>
        </authorList>
    </citation>
    <scope>NUCLEOTIDE SEQUENCE [LARGE SCALE GENOMIC DNA]</scope>
</reference>
<evidence type="ECO:0000313" key="2">
    <source>
        <dbReference type="EMBL" id="GBN71590.1"/>
    </source>
</evidence>
<keyword evidence="3" id="KW-1185">Reference proteome</keyword>
<protein>
    <submittedName>
        <fullName evidence="2">Uncharacterized protein</fullName>
    </submittedName>
</protein>
<evidence type="ECO:0000256" key="1">
    <source>
        <dbReference type="SAM" id="MobiDB-lite"/>
    </source>
</evidence>
<name>A0A4Y2R7Y9_ARAVE</name>
<dbReference type="Proteomes" id="UP000499080">
    <property type="component" value="Unassembled WGS sequence"/>
</dbReference>
<organism evidence="2 3">
    <name type="scientific">Araneus ventricosus</name>
    <name type="common">Orbweaver spider</name>
    <name type="synonym">Epeira ventricosa</name>
    <dbReference type="NCBI Taxonomy" id="182803"/>
    <lineage>
        <taxon>Eukaryota</taxon>
        <taxon>Metazoa</taxon>
        <taxon>Ecdysozoa</taxon>
        <taxon>Arthropoda</taxon>
        <taxon>Chelicerata</taxon>
        <taxon>Arachnida</taxon>
        <taxon>Araneae</taxon>
        <taxon>Araneomorphae</taxon>
        <taxon>Entelegynae</taxon>
        <taxon>Araneoidea</taxon>
        <taxon>Araneidae</taxon>
        <taxon>Araneus</taxon>
    </lineage>
</organism>
<dbReference type="AlphaFoldDB" id="A0A4Y2R7Y9"/>
<gene>
    <name evidence="2" type="ORF">AVEN_238078_1</name>
</gene>
<dbReference type="EMBL" id="BGPR01016036">
    <property type="protein sequence ID" value="GBN71590.1"/>
    <property type="molecule type" value="Genomic_DNA"/>
</dbReference>
<sequence length="99" mass="11274">MKSKYALQHDQHFDYNAHKRDLLGQAPESEREANGSSTSDSLNNEIKQTSPLLNRVGYLAWFYSICNHSSIKVTISTCLPLVPLHGWRHRCPSSFCILL</sequence>
<feature type="compositionally biased region" description="Polar residues" evidence="1">
    <location>
        <begin position="34"/>
        <end position="44"/>
    </location>
</feature>
<proteinExistence type="predicted"/>
<comment type="caution">
    <text evidence="2">The sequence shown here is derived from an EMBL/GenBank/DDBJ whole genome shotgun (WGS) entry which is preliminary data.</text>
</comment>
<feature type="compositionally biased region" description="Basic and acidic residues" evidence="1">
    <location>
        <begin position="24"/>
        <end position="33"/>
    </location>
</feature>
<accession>A0A4Y2R7Y9</accession>
<feature type="region of interest" description="Disordered" evidence="1">
    <location>
        <begin position="24"/>
        <end position="44"/>
    </location>
</feature>